<feature type="region of interest" description="Disordered" evidence="1">
    <location>
        <begin position="209"/>
        <end position="232"/>
    </location>
</feature>
<feature type="compositionally biased region" description="Basic and acidic residues" evidence="1">
    <location>
        <begin position="258"/>
        <end position="267"/>
    </location>
</feature>
<proteinExistence type="predicted"/>
<keyword evidence="3" id="KW-1185">Reference proteome</keyword>
<evidence type="ECO:0000313" key="3">
    <source>
        <dbReference type="Proteomes" id="UP000054217"/>
    </source>
</evidence>
<reference evidence="3" key="2">
    <citation type="submission" date="2015-01" db="EMBL/GenBank/DDBJ databases">
        <title>Evolutionary Origins and Diversification of the Mycorrhizal Mutualists.</title>
        <authorList>
            <consortium name="DOE Joint Genome Institute"/>
            <consortium name="Mycorrhizal Genomics Consortium"/>
            <person name="Kohler A."/>
            <person name="Kuo A."/>
            <person name="Nagy L.G."/>
            <person name="Floudas D."/>
            <person name="Copeland A."/>
            <person name="Barry K.W."/>
            <person name="Cichocki N."/>
            <person name="Veneault-Fourrey C."/>
            <person name="LaButti K."/>
            <person name="Lindquist E.A."/>
            <person name="Lipzen A."/>
            <person name="Lundell T."/>
            <person name="Morin E."/>
            <person name="Murat C."/>
            <person name="Riley R."/>
            <person name="Ohm R."/>
            <person name="Sun H."/>
            <person name="Tunlid A."/>
            <person name="Henrissat B."/>
            <person name="Grigoriev I.V."/>
            <person name="Hibbett D.S."/>
            <person name="Martin F."/>
        </authorList>
    </citation>
    <scope>NUCLEOTIDE SEQUENCE [LARGE SCALE GENOMIC DNA]</scope>
    <source>
        <strain evidence="3">Marx 270</strain>
    </source>
</reference>
<evidence type="ECO:0000256" key="1">
    <source>
        <dbReference type="SAM" id="MobiDB-lite"/>
    </source>
</evidence>
<dbReference type="InParanoid" id="A0A0C3PJX7"/>
<accession>A0A0C3PJX7</accession>
<sequence>MSADDSSRSHHPRREKANLHPGQIVLDTQVKQRTSSQKKADDSRAKDLSDAHTAAVQQGCTQILEMEVTMEVEQATQDTVKAKPVKPKLKPKGRQGRPTNISDLPHGEVANIEVEAHHVTADDFLGSSDKPPRQHDTTELLGDDVATSACAPNLGKSWYIVLFPCTMLLLLTESTLFWLNLTWNISAPNNRTLLAGRIKSWASGVAPVGNGTPHNSVTSGSQVQTDGMPNLPPSTVPSLTTKATSISSEISVAEDDQERTTPQEGTERHMISNDVPAVAHNEDEHYFRDPLTVSTKFTRYQKPVEAMARTTNTSADAESDLEVENPISHAVQAGLKRRHADRDNVEYVSSSEVENADDGGSFCDLRDVNVRMKVVKEPHVTTMTNIRIDKLAKKAKESRELALASSTSDRPLSTGTNSTTCGRIRFINANLPEELQEDRRWSKQMLPALLMWAGSFADPWAIPDLELTTALRIITTSLVSDFDSHAVHPGTPTFMLATRRLGLWRSNFGSTAIALIAHFLASDPDDDAWSTAAVRRTCNELIDGPLSFLYQDLDAMNPAHAYRSHFILQLFAHAHLQPCIGCPDIPGLGTNAMKKYAVRGALSLCTAALEHAIQLFQRGEVQVDDQMSTHGMRAMAKTLLKLNKVSGKESSSALVFSEQNWGTSTRDYHASISKRNNAAMSEIVAMAHTLVIPSTETLDDGSSPGDLMDEFYFAVNTDLHQSICEILCTL</sequence>
<dbReference type="HOGENOM" id="CLU_028293_1_0_1"/>
<dbReference type="Proteomes" id="UP000054217">
    <property type="component" value="Unassembled WGS sequence"/>
</dbReference>
<organism evidence="2 3">
    <name type="scientific">Pisolithus tinctorius Marx 270</name>
    <dbReference type="NCBI Taxonomy" id="870435"/>
    <lineage>
        <taxon>Eukaryota</taxon>
        <taxon>Fungi</taxon>
        <taxon>Dikarya</taxon>
        <taxon>Basidiomycota</taxon>
        <taxon>Agaricomycotina</taxon>
        <taxon>Agaricomycetes</taxon>
        <taxon>Agaricomycetidae</taxon>
        <taxon>Boletales</taxon>
        <taxon>Sclerodermatineae</taxon>
        <taxon>Pisolithaceae</taxon>
        <taxon>Pisolithus</taxon>
    </lineage>
</organism>
<feature type="region of interest" description="Disordered" evidence="1">
    <location>
        <begin position="83"/>
        <end position="106"/>
    </location>
</feature>
<evidence type="ECO:0000313" key="2">
    <source>
        <dbReference type="EMBL" id="KIO08911.1"/>
    </source>
</evidence>
<protein>
    <submittedName>
        <fullName evidence="2">Uncharacterized protein</fullName>
    </submittedName>
</protein>
<reference evidence="2 3" key="1">
    <citation type="submission" date="2014-04" db="EMBL/GenBank/DDBJ databases">
        <authorList>
            <consortium name="DOE Joint Genome Institute"/>
            <person name="Kuo A."/>
            <person name="Kohler A."/>
            <person name="Costa M.D."/>
            <person name="Nagy L.G."/>
            <person name="Floudas D."/>
            <person name="Copeland A."/>
            <person name="Barry K.W."/>
            <person name="Cichocki N."/>
            <person name="Veneault-Fourrey C."/>
            <person name="LaButti K."/>
            <person name="Lindquist E.A."/>
            <person name="Lipzen A."/>
            <person name="Lundell T."/>
            <person name="Morin E."/>
            <person name="Murat C."/>
            <person name="Sun H."/>
            <person name="Tunlid A."/>
            <person name="Henrissat B."/>
            <person name="Grigoriev I.V."/>
            <person name="Hibbett D.S."/>
            <person name="Martin F."/>
            <person name="Nordberg H.P."/>
            <person name="Cantor M.N."/>
            <person name="Hua S.X."/>
        </authorList>
    </citation>
    <scope>NUCLEOTIDE SEQUENCE [LARGE SCALE GENOMIC DNA]</scope>
    <source>
        <strain evidence="2 3">Marx 270</strain>
    </source>
</reference>
<feature type="compositionally biased region" description="Basic residues" evidence="1">
    <location>
        <begin position="83"/>
        <end position="95"/>
    </location>
</feature>
<feature type="compositionally biased region" description="Polar residues" evidence="1">
    <location>
        <begin position="212"/>
        <end position="227"/>
    </location>
</feature>
<dbReference type="STRING" id="870435.A0A0C3PJX7"/>
<feature type="region of interest" description="Disordered" evidence="1">
    <location>
        <begin position="246"/>
        <end position="267"/>
    </location>
</feature>
<gene>
    <name evidence="2" type="ORF">M404DRAFT_22723</name>
</gene>
<name>A0A0C3PJX7_PISTI</name>
<dbReference type="EMBL" id="KN831956">
    <property type="protein sequence ID" value="KIO08911.1"/>
    <property type="molecule type" value="Genomic_DNA"/>
</dbReference>
<dbReference type="AlphaFoldDB" id="A0A0C3PJX7"/>
<dbReference type="OrthoDB" id="2755811at2759"/>
<feature type="compositionally biased region" description="Basic and acidic residues" evidence="1">
    <location>
        <begin position="38"/>
        <end position="50"/>
    </location>
</feature>
<feature type="region of interest" description="Disordered" evidence="1">
    <location>
        <begin position="1"/>
        <end position="54"/>
    </location>
</feature>